<gene>
    <name evidence="2" type="ORF">CAP_7616</name>
</gene>
<dbReference type="STRING" id="1192034.CAP_7616"/>
<keyword evidence="3" id="KW-1185">Reference proteome</keyword>
<name>A0A017SYH3_9BACT</name>
<dbReference type="GO" id="GO:0016491">
    <property type="term" value="F:oxidoreductase activity"/>
    <property type="evidence" value="ECO:0007669"/>
    <property type="project" value="TreeGrafter"/>
</dbReference>
<reference evidence="2 3" key="1">
    <citation type="submission" date="2013-05" db="EMBL/GenBank/DDBJ databases">
        <title>Genome assembly of Chondromyces apiculatus DSM 436.</title>
        <authorList>
            <person name="Sharma G."/>
            <person name="Khatri I."/>
            <person name="Kaur C."/>
            <person name="Mayilraj S."/>
            <person name="Subramanian S."/>
        </authorList>
    </citation>
    <scope>NUCLEOTIDE SEQUENCE [LARGE SCALE GENOMIC DNA]</scope>
    <source>
        <strain evidence="2 3">DSM 436</strain>
    </source>
</reference>
<feature type="compositionally biased region" description="Pro residues" evidence="1">
    <location>
        <begin position="499"/>
        <end position="513"/>
    </location>
</feature>
<dbReference type="AlphaFoldDB" id="A0A017SYH3"/>
<dbReference type="SMART" id="SM00567">
    <property type="entry name" value="EZ_HEAT"/>
    <property type="match status" value="6"/>
</dbReference>
<protein>
    <recommendedName>
        <fullName evidence="4">HEAT repeat domain-containing protein</fullName>
    </recommendedName>
</protein>
<evidence type="ECO:0000256" key="1">
    <source>
        <dbReference type="SAM" id="MobiDB-lite"/>
    </source>
</evidence>
<accession>A0A017SYH3</accession>
<dbReference type="InterPro" id="IPR016024">
    <property type="entry name" value="ARM-type_fold"/>
</dbReference>
<evidence type="ECO:0000313" key="2">
    <source>
        <dbReference type="EMBL" id="EYF01998.1"/>
    </source>
</evidence>
<evidence type="ECO:0000313" key="3">
    <source>
        <dbReference type="Proteomes" id="UP000019678"/>
    </source>
</evidence>
<evidence type="ECO:0008006" key="4">
    <source>
        <dbReference type="Google" id="ProtNLM"/>
    </source>
</evidence>
<dbReference type="PANTHER" id="PTHR12697:SF5">
    <property type="entry name" value="DEOXYHYPUSINE HYDROXYLASE"/>
    <property type="match status" value="1"/>
</dbReference>
<dbReference type="InterPro" id="IPR011989">
    <property type="entry name" value="ARM-like"/>
</dbReference>
<organism evidence="2 3">
    <name type="scientific">Chondromyces apiculatus DSM 436</name>
    <dbReference type="NCBI Taxonomy" id="1192034"/>
    <lineage>
        <taxon>Bacteria</taxon>
        <taxon>Pseudomonadati</taxon>
        <taxon>Myxococcota</taxon>
        <taxon>Polyangia</taxon>
        <taxon>Polyangiales</taxon>
        <taxon>Polyangiaceae</taxon>
        <taxon>Chondromyces</taxon>
    </lineage>
</organism>
<dbReference type="Proteomes" id="UP000019678">
    <property type="component" value="Unassembled WGS sequence"/>
</dbReference>
<dbReference type="InterPro" id="IPR004155">
    <property type="entry name" value="PBS_lyase_HEAT"/>
</dbReference>
<dbReference type="SUPFAM" id="SSF48371">
    <property type="entry name" value="ARM repeat"/>
    <property type="match status" value="3"/>
</dbReference>
<sequence length="785" mass="80184">MTTRAEAARGKKMAGSANDHTFTYARPSRLVRACTVIAAALSLSLSTAVVRAQPQAVEASPSGGTGSAARVRGVGMPLRAHLGVSVAQSLLASSEPAERLRGIARLGGLGTPEAIDTLLDSMEQGSPVSRDPRARLEAVRTLAPHATRDPVRQLLTRELNDGAGAPGRGTPSPLTELIRGTAALALARAGDKPAITVLVSALVQGGAPGGAAERALLANPPSSLELLLGGKKPPPPELARFLGELGDLRATARLRLLLAGKDVTVQIVSALALAKLGDESALARARDWLRKPEPRTLPAAAEILVHLGAPEAPAAVNALLKGETTRLDGLRLAEILPTPALAPQLAQAIPLLPETARPRAVAALGRAGGPQAVNALRALLGQAPLATPAAFALATLPGDAARKALADLLAAPDVARDGARRRLLLRAAIVRALVLRDPPVPLEEHLQPLLGASSSDPDRAVAAFGLAALDADVLEDLSRRCLDAVKRPPVAPHATPALAPSPPRPRKVTPPPCDTSLLQAAARGSLAHGSAARAPLAALRELLEQLTASGASAPEHRAPSDETAARTLITAGLALLDAPGGGAVPTSQLAAWAEAGGALAPLAARALATRDDAVVRGTLERLLGGSDPVIRAHVALGLGSDPEPDSVSLLASAYRFEEDPAVRRAIVRGLSRRAEAQRRQTLTLARDLDPDPSVRALARAALEGRPLDPAPTPLATGVLWVTVTPNDPGAAAAAAGRAGRFIRPDGVALPILTDPEGVLLVPGVPPGPGVVTLASALTSGEPSPR</sequence>
<comment type="caution">
    <text evidence="2">The sequence shown here is derived from an EMBL/GenBank/DDBJ whole genome shotgun (WGS) entry which is preliminary data.</text>
</comment>
<proteinExistence type="predicted"/>
<dbReference type="eggNOG" id="COG1413">
    <property type="taxonomic scope" value="Bacteria"/>
</dbReference>
<dbReference type="Pfam" id="PF13646">
    <property type="entry name" value="HEAT_2"/>
    <property type="match status" value="1"/>
</dbReference>
<dbReference type="Gene3D" id="1.25.10.10">
    <property type="entry name" value="Leucine-rich Repeat Variant"/>
    <property type="match status" value="3"/>
</dbReference>
<dbReference type="EMBL" id="ASRX01000068">
    <property type="protein sequence ID" value="EYF01998.1"/>
    <property type="molecule type" value="Genomic_DNA"/>
</dbReference>
<feature type="region of interest" description="Disordered" evidence="1">
    <location>
        <begin position="489"/>
        <end position="516"/>
    </location>
</feature>
<dbReference type="PANTHER" id="PTHR12697">
    <property type="entry name" value="PBS LYASE HEAT-LIKE PROTEIN"/>
    <property type="match status" value="1"/>
</dbReference>